<sequence>LEAISPAPLSVLKISEWNIPVDMLCDLLRSCPNITFLDLLHCPITTDVAAFMHGLLSQRIRRLPNGDVEFHCPVHGSFVAKDGEINDEFVSLLDAGGRIWQTRREPTCG</sequence>
<organism evidence="1 2">
    <name type="scientific">Perkinsus olseni</name>
    <name type="common">Perkinsus atlanticus</name>
    <dbReference type="NCBI Taxonomy" id="32597"/>
    <lineage>
        <taxon>Eukaryota</taxon>
        <taxon>Sar</taxon>
        <taxon>Alveolata</taxon>
        <taxon>Perkinsozoa</taxon>
        <taxon>Perkinsea</taxon>
        <taxon>Perkinsida</taxon>
        <taxon>Perkinsidae</taxon>
        <taxon>Perkinsus</taxon>
    </lineage>
</organism>
<dbReference type="Proteomes" id="UP000553632">
    <property type="component" value="Unassembled WGS sequence"/>
</dbReference>
<dbReference type="EMBL" id="JABANO010025799">
    <property type="protein sequence ID" value="KAF4719631.1"/>
    <property type="molecule type" value="Genomic_DNA"/>
</dbReference>
<dbReference type="AlphaFoldDB" id="A0A7J6RH33"/>
<evidence type="ECO:0000313" key="2">
    <source>
        <dbReference type="Proteomes" id="UP000553632"/>
    </source>
</evidence>
<comment type="caution">
    <text evidence="1">The sequence shown here is derived from an EMBL/GenBank/DDBJ whole genome shotgun (WGS) entry which is preliminary data.</text>
</comment>
<keyword evidence="2" id="KW-1185">Reference proteome</keyword>
<name>A0A7J6RH33_PEROL</name>
<reference evidence="1 2" key="1">
    <citation type="submission" date="2020-04" db="EMBL/GenBank/DDBJ databases">
        <title>Perkinsus olseni comparative genomics.</title>
        <authorList>
            <person name="Bogema D.R."/>
        </authorList>
    </citation>
    <scope>NUCLEOTIDE SEQUENCE [LARGE SCALE GENOMIC DNA]</scope>
    <source>
        <strain evidence="1 2">ATCC PRA-207</strain>
    </source>
</reference>
<evidence type="ECO:0000313" key="1">
    <source>
        <dbReference type="EMBL" id="KAF4719631.1"/>
    </source>
</evidence>
<protein>
    <submittedName>
        <fullName evidence="1">Uncharacterized protein</fullName>
    </submittedName>
</protein>
<feature type="non-terminal residue" evidence="1">
    <location>
        <position position="1"/>
    </location>
</feature>
<dbReference type="SUPFAM" id="SSF52047">
    <property type="entry name" value="RNI-like"/>
    <property type="match status" value="1"/>
</dbReference>
<gene>
    <name evidence="1" type="ORF">FOZ63_019775</name>
</gene>
<accession>A0A7J6RH33</accession>
<feature type="non-terminal residue" evidence="1">
    <location>
        <position position="109"/>
    </location>
</feature>
<proteinExistence type="predicted"/>